<keyword evidence="4" id="KW-1185">Reference proteome</keyword>
<keyword evidence="1" id="KW-0732">Signal</keyword>
<evidence type="ECO:0000313" key="3">
    <source>
        <dbReference type="EMBL" id="MDP9868656.1"/>
    </source>
</evidence>
<feature type="domain" description="SnoaL-like" evidence="2">
    <location>
        <begin position="57"/>
        <end position="149"/>
    </location>
</feature>
<name>A0ABT9RIM4_9ACTN</name>
<dbReference type="InterPro" id="IPR037401">
    <property type="entry name" value="SnoaL-like"/>
</dbReference>
<feature type="signal peptide" evidence="1">
    <location>
        <begin position="1"/>
        <end position="20"/>
    </location>
</feature>
<dbReference type="Pfam" id="PF12680">
    <property type="entry name" value="SnoaL_2"/>
    <property type="match status" value="1"/>
</dbReference>
<proteinExistence type="predicted"/>
<comment type="caution">
    <text evidence="3">The sequence shown here is derived from an EMBL/GenBank/DDBJ whole genome shotgun (WGS) entry which is preliminary data.</text>
</comment>
<feature type="chain" id="PRO_5045684702" evidence="1">
    <location>
        <begin position="21"/>
        <end position="323"/>
    </location>
</feature>
<accession>A0ABT9RIM4</accession>
<protein>
    <submittedName>
        <fullName evidence="3">Limonene-1,2-epoxide hydrolase</fullName>
    </submittedName>
</protein>
<evidence type="ECO:0000256" key="1">
    <source>
        <dbReference type="SAM" id="SignalP"/>
    </source>
</evidence>
<sequence>MKVLVVAALALSVMASPAQAKDGCADAREEVSSIKGWVSPNACTFIDKQIRFGKVTTENRVQAYVDMWDANATLWEPGKAGAPLMQGLDTIRTSIAGSLALVPDFRFRGTRVAVNGPAVMFEAVNEATLKGHKITYPAVYRVLLTDGGKVIQGRRYYDRHLWFSPLDPSLPDLFGDVADSGLPEEGRRPVMGPDELAARAQAWNSEDAEVLTAHLSGAPLSAPGLGERELQTGEGKRAYLAAFFDQVSDVKLQPGQAVRVHGATYVEWYGTVLPKGQSEPMSFGIIERIADKGGVSTRWQLSFDQLPLIADQTRINQLYGLLR</sequence>
<gene>
    <name evidence="3" type="ORF">J2S55_007922</name>
</gene>
<evidence type="ECO:0000259" key="2">
    <source>
        <dbReference type="Pfam" id="PF12680"/>
    </source>
</evidence>
<dbReference type="InterPro" id="IPR032710">
    <property type="entry name" value="NTF2-like_dom_sf"/>
</dbReference>
<dbReference type="Gene3D" id="3.10.450.50">
    <property type="match status" value="1"/>
</dbReference>
<dbReference type="Proteomes" id="UP001230426">
    <property type="component" value="Unassembled WGS sequence"/>
</dbReference>
<dbReference type="GO" id="GO:0016787">
    <property type="term" value="F:hydrolase activity"/>
    <property type="evidence" value="ECO:0007669"/>
    <property type="project" value="UniProtKB-KW"/>
</dbReference>
<dbReference type="RefSeq" id="WP_306871768.1">
    <property type="nucleotide sequence ID" value="NZ_JAUSRB010000002.1"/>
</dbReference>
<organism evidence="3 4">
    <name type="scientific">Streptosporangium brasiliense</name>
    <dbReference type="NCBI Taxonomy" id="47480"/>
    <lineage>
        <taxon>Bacteria</taxon>
        <taxon>Bacillati</taxon>
        <taxon>Actinomycetota</taxon>
        <taxon>Actinomycetes</taxon>
        <taxon>Streptosporangiales</taxon>
        <taxon>Streptosporangiaceae</taxon>
        <taxon>Streptosporangium</taxon>
    </lineage>
</organism>
<dbReference type="EMBL" id="JAUSRB010000002">
    <property type="protein sequence ID" value="MDP9868656.1"/>
    <property type="molecule type" value="Genomic_DNA"/>
</dbReference>
<dbReference type="SUPFAM" id="SSF54427">
    <property type="entry name" value="NTF2-like"/>
    <property type="match status" value="1"/>
</dbReference>
<reference evidence="3 4" key="1">
    <citation type="submission" date="2023-07" db="EMBL/GenBank/DDBJ databases">
        <title>Sequencing the genomes of 1000 actinobacteria strains.</title>
        <authorList>
            <person name="Klenk H.-P."/>
        </authorList>
    </citation>
    <scope>NUCLEOTIDE SEQUENCE [LARGE SCALE GENOMIC DNA]</scope>
    <source>
        <strain evidence="3 4">DSM 44109</strain>
    </source>
</reference>
<evidence type="ECO:0000313" key="4">
    <source>
        <dbReference type="Proteomes" id="UP001230426"/>
    </source>
</evidence>
<keyword evidence="3" id="KW-0378">Hydrolase</keyword>